<reference evidence="1" key="1">
    <citation type="submission" date="2020-03" db="EMBL/GenBank/DDBJ databases">
        <title>The deep terrestrial virosphere.</title>
        <authorList>
            <person name="Holmfeldt K."/>
            <person name="Nilsson E."/>
            <person name="Simone D."/>
            <person name="Lopez-Fernandez M."/>
            <person name="Wu X."/>
            <person name="de Brujin I."/>
            <person name="Lundin D."/>
            <person name="Andersson A."/>
            <person name="Bertilsson S."/>
            <person name="Dopson M."/>
        </authorList>
    </citation>
    <scope>NUCLEOTIDE SEQUENCE</scope>
    <source>
        <strain evidence="1">MM415A02362</strain>
    </source>
</reference>
<gene>
    <name evidence="1" type="ORF">MM415A02362_0009</name>
</gene>
<sequence length="116" mass="13431">MKHRDELFSYLTTALWSSGDREYEHLDGTFMVSDIADETMKQARKDIESFMERAAEFLHPNDPTSHIGHDFWLTRNGHGAGFWDGDYVNGDKLTELSEQFGELTPYIGDDEKIYFS</sequence>
<evidence type="ECO:0000313" key="1">
    <source>
        <dbReference type="EMBL" id="QJA73451.1"/>
    </source>
</evidence>
<accession>A0A6M3JVT7</accession>
<dbReference type="AlphaFoldDB" id="A0A6M3JVT7"/>
<dbReference type="EMBL" id="MT142028">
    <property type="protein sequence ID" value="QJA73451.1"/>
    <property type="molecule type" value="Genomic_DNA"/>
</dbReference>
<protein>
    <submittedName>
        <fullName evidence="1">Uncharacterized protein</fullName>
    </submittedName>
</protein>
<organism evidence="1">
    <name type="scientific">viral metagenome</name>
    <dbReference type="NCBI Taxonomy" id="1070528"/>
    <lineage>
        <taxon>unclassified sequences</taxon>
        <taxon>metagenomes</taxon>
        <taxon>organismal metagenomes</taxon>
    </lineage>
</organism>
<proteinExistence type="predicted"/>
<name>A0A6M3JVT7_9ZZZZ</name>